<sequence length="281" mass="31531">MDLEKKSFNIFISKGRGVKGGWSSMAETLWSLGVATGRRESQQDEAMLLKPILGKTFAEVVQLSRSKGKVVVRVEVREEDLSINLNKLVHCLVGFWNSSSARGDDLKSWGTQMAKIWGLKGKLGLAKLERGKVLLEFELLVEAKKALNYGKILVGGLLLRLEKWSPETGCLVEGEKRSEAWVRIGGLPVSLWDRDILRRVGEECGGFLAVDTQTEKLEELQWASILVKLNGEELPNVVEIWVEEVCYVYVLTLWWEVRPLMRIFAAGKCGKKVGAEKRGWG</sequence>
<name>A0A438HCP4_VITVI</name>
<dbReference type="Pfam" id="PF14111">
    <property type="entry name" value="DUF4283"/>
    <property type="match status" value="1"/>
</dbReference>
<accession>A0A438HCP4</accession>
<evidence type="ECO:0000259" key="1">
    <source>
        <dbReference type="Pfam" id="PF14111"/>
    </source>
</evidence>
<comment type="caution">
    <text evidence="2">The sequence shown here is derived from an EMBL/GenBank/DDBJ whole genome shotgun (WGS) entry which is preliminary data.</text>
</comment>
<dbReference type="Proteomes" id="UP000288805">
    <property type="component" value="Unassembled WGS sequence"/>
</dbReference>
<feature type="domain" description="DUF4283" evidence="1">
    <location>
        <begin position="86"/>
        <end position="170"/>
    </location>
</feature>
<evidence type="ECO:0000313" key="3">
    <source>
        <dbReference type="Proteomes" id="UP000288805"/>
    </source>
</evidence>
<gene>
    <name evidence="2" type="ORF">CK203_041705</name>
</gene>
<dbReference type="InterPro" id="IPR025558">
    <property type="entry name" value="DUF4283"/>
</dbReference>
<protein>
    <recommendedName>
        <fullName evidence="1">DUF4283 domain-containing protein</fullName>
    </recommendedName>
</protein>
<dbReference type="EMBL" id="QGNW01000242">
    <property type="protein sequence ID" value="RVW82238.1"/>
    <property type="molecule type" value="Genomic_DNA"/>
</dbReference>
<evidence type="ECO:0000313" key="2">
    <source>
        <dbReference type="EMBL" id="RVW82238.1"/>
    </source>
</evidence>
<organism evidence="2 3">
    <name type="scientific">Vitis vinifera</name>
    <name type="common">Grape</name>
    <dbReference type="NCBI Taxonomy" id="29760"/>
    <lineage>
        <taxon>Eukaryota</taxon>
        <taxon>Viridiplantae</taxon>
        <taxon>Streptophyta</taxon>
        <taxon>Embryophyta</taxon>
        <taxon>Tracheophyta</taxon>
        <taxon>Spermatophyta</taxon>
        <taxon>Magnoliopsida</taxon>
        <taxon>eudicotyledons</taxon>
        <taxon>Gunneridae</taxon>
        <taxon>Pentapetalae</taxon>
        <taxon>rosids</taxon>
        <taxon>Vitales</taxon>
        <taxon>Vitaceae</taxon>
        <taxon>Viteae</taxon>
        <taxon>Vitis</taxon>
    </lineage>
</organism>
<dbReference type="AlphaFoldDB" id="A0A438HCP4"/>
<dbReference type="PANTHER" id="PTHR34427:SF5">
    <property type="entry name" value="DUF4283 DOMAIN-CONTAINING PROTEIN"/>
    <property type="match status" value="1"/>
</dbReference>
<dbReference type="PANTHER" id="PTHR34427">
    <property type="entry name" value="DUF4283 DOMAIN PROTEIN"/>
    <property type="match status" value="1"/>
</dbReference>
<proteinExistence type="predicted"/>
<reference evidence="2 3" key="1">
    <citation type="journal article" date="2018" name="PLoS Genet.">
        <title>Population sequencing reveals clonal diversity and ancestral inbreeding in the grapevine cultivar Chardonnay.</title>
        <authorList>
            <person name="Roach M.J."/>
            <person name="Johnson D.L."/>
            <person name="Bohlmann J."/>
            <person name="van Vuuren H.J."/>
            <person name="Jones S.J."/>
            <person name="Pretorius I.S."/>
            <person name="Schmidt S.A."/>
            <person name="Borneman A.R."/>
        </authorList>
    </citation>
    <scope>NUCLEOTIDE SEQUENCE [LARGE SCALE GENOMIC DNA]</scope>
    <source>
        <strain evidence="3">cv. Chardonnay</strain>
        <tissue evidence="2">Leaf</tissue>
    </source>
</reference>